<dbReference type="PANTHER" id="PTHR10907:SF47">
    <property type="entry name" value="REGUCALCIN"/>
    <property type="match status" value="1"/>
</dbReference>
<accession>A0ABW6A0T9</accession>
<evidence type="ECO:0000259" key="2">
    <source>
        <dbReference type="Pfam" id="PF08450"/>
    </source>
</evidence>
<gene>
    <name evidence="3" type="ORF">ACFS29_19750</name>
</gene>
<feature type="domain" description="SMP-30/Gluconolactonase/LRE-like region" evidence="2">
    <location>
        <begin position="15"/>
        <end position="251"/>
    </location>
</feature>
<organism evidence="3 4">
    <name type="scientific">Psychroserpens luteus</name>
    <dbReference type="NCBI Taxonomy" id="1434066"/>
    <lineage>
        <taxon>Bacteria</taxon>
        <taxon>Pseudomonadati</taxon>
        <taxon>Bacteroidota</taxon>
        <taxon>Flavobacteriia</taxon>
        <taxon>Flavobacteriales</taxon>
        <taxon>Flavobacteriaceae</taxon>
        <taxon>Psychroserpens</taxon>
    </lineage>
</organism>
<dbReference type="EMBL" id="JBHUOS010000016">
    <property type="protein sequence ID" value="MFD2917898.1"/>
    <property type="molecule type" value="Genomic_DNA"/>
</dbReference>
<dbReference type="EC" id="3.1.1.99" evidence="3"/>
<dbReference type="GO" id="GO:0016787">
    <property type="term" value="F:hydrolase activity"/>
    <property type="evidence" value="ECO:0007669"/>
    <property type="project" value="UniProtKB-KW"/>
</dbReference>
<sequence>MTPSLVFYSNSELLEGPVFDKENNLLYFVDILDGLVYCYNPETKEILSIKLDSPVGSVFLRSNKIILAASKNGFFEIDFNTLKVTFEFQIDIDNSVRFNDGIKDPIGRIIVGTMGFPEVKGNIGEVFSYHNGEHKTIIKNTTISNGLAFSLDNKFLYFIDTPTNKVAKYAYDMNSGNVDFDSYVIEFKGLSSPDGMCIDKDGMLWIAEWEGNCISKWNPENGKQLEKIKLPCTNVTSCCFDNLSNLYITTAKNNDKNDTFGGGLFYVELNKFD</sequence>
<evidence type="ECO:0000256" key="1">
    <source>
        <dbReference type="ARBA" id="ARBA00008853"/>
    </source>
</evidence>
<keyword evidence="3" id="KW-0378">Hydrolase</keyword>
<evidence type="ECO:0000313" key="4">
    <source>
        <dbReference type="Proteomes" id="UP001597548"/>
    </source>
</evidence>
<evidence type="ECO:0000313" key="3">
    <source>
        <dbReference type="EMBL" id="MFD2917898.1"/>
    </source>
</evidence>
<dbReference type="SUPFAM" id="SSF63829">
    <property type="entry name" value="Calcium-dependent phosphotriesterase"/>
    <property type="match status" value="1"/>
</dbReference>
<comment type="similarity">
    <text evidence="1">Belongs to the SMP-30/CGR1 family.</text>
</comment>
<dbReference type="Pfam" id="PF08450">
    <property type="entry name" value="SGL"/>
    <property type="match status" value="1"/>
</dbReference>
<name>A0ABW6A0T9_9FLAO</name>
<dbReference type="RefSeq" id="WP_194506887.1">
    <property type="nucleotide sequence ID" value="NZ_JADILU010000002.1"/>
</dbReference>
<comment type="caution">
    <text evidence="3">The sequence shown here is derived from an EMBL/GenBank/DDBJ whole genome shotgun (WGS) entry which is preliminary data.</text>
</comment>
<proteinExistence type="inferred from homology"/>
<dbReference type="Gene3D" id="2.120.10.30">
    <property type="entry name" value="TolB, C-terminal domain"/>
    <property type="match status" value="1"/>
</dbReference>
<dbReference type="InterPro" id="IPR011042">
    <property type="entry name" value="6-blade_b-propeller_TolB-like"/>
</dbReference>
<dbReference type="Proteomes" id="UP001597548">
    <property type="component" value="Unassembled WGS sequence"/>
</dbReference>
<dbReference type="PRINTS" id="PR01790">
    <property type="entry name" value="SMP30FAMILY"/>
</dbReference>
<dbReference type="PANTHER" id="PTHR10907">
    <property type="entry name" value="REGUCALCIN"/>
    <property type="match status" value="1"/>
</dbReference>
<dbReference type="InterPro" id="IPR005511">
    <property type="entry name" value="SMP-30"/>
</dbReference>
<reference evidence="4" key="1">
    <citation type="journal article" date="2019" name="Int. J. Syst. Evol. Microbiol.">
        <title>The Global Catalogue of Microorganisms (GCM) 10K type strain sequencing project: providing services to taxonomists for standard genome sequencing and annotation.</title>
        <authorList>
            <consortium name="The Broad Institute Genomics Platform"/>
            <consortium name="The Broad Institute Genome Sequencing Center for Infectious Disease"/>
            <person name="Wu L."/>
            <person name="Ma J."/>
        </authorList>
    </citation>
    <scope>NUCLEOTIDE SEQUENCE [LARGE SCALE GENOMIC DNA]</scope>
    <source>
        <strain evidence="4">KCTC 32514</strain>
    </source>
</reference>
<keyword evidence="4" id="KW-1185">Reference proteome</keyword>
<protein>
    <submittedName>
        <fullName evidence="3">SMP-30/gluconolactonase/LRE family protein</fullName>
        <ecNumber evidence="3">3.1.1.99</ecNumber>
    </submittedName>
</protein>
<dbReference type="InterPro" id="IPR013658">
    <property type="entry name" value="SGL"/>
</dbReference>